<organism evidence="15 16">
    <name type="scientific">Thermovenabulum gondwanense</name>
    <dbReference type="NCBI Taxonomy" id="520767"/>
    <lineage>
        <taxon>Bacteria</taxon>
        <taxon>Bacillati</taxon>
        <taxon>Bacillota</taxon>
        <taxon>Clostridia</taxon>
        <taxon>Thermosediminibacterales</taxon>
        <taxon>Thermosediminibacteraceae</taxon>
        <taxon>Thermovenabulum</taxon>
    </lineage>
</organism>
<dbReference type="PANTHER" id="PTHR43706">
    <property type="entry name" value="NADH DEHYDROGENASE"/>
    <property type="match status" value="1"/>
</dbReference>
<dbReference type="InterPro" id="IPR045024">
    <property type="entry name" value="NDH-2"/>
</dbReference>
<evidence type="ECO:0000256" key="8">
    <source>
        <dbReference type="ARBA" id="ARBA00023002"/>
    </source>
</evidence>
<comment type="subcellular location">
    <subcellularLocation>
        <location evidence="1">Membrane</location>
        <topology evidence="1">Multi-pass membrane protein</topology>
    </subcellularLocation>
</comment>
<evidence type="ECO:0000256" key="10">
    <source>
        <dbReference type="ARBA" id="ARBA00023136"/>
    </source>
</evidence>
<feature type="transmembrane region" description="Helical" evidence="13">
    <location>
        <begin position="499"/>
        <end position="523"/>
    </location>
</feature>
<evidence type="ECO:0000313" key="16">
    <source>
        <dbReference type="Proteomes" id="UP000075737"/>
    </source>
</evidence>
<dbReference type="PRINTS" id="PR00368">
    <property type="entry name" value="FADPNR"/>
</dbReference>
<comment type="caution">
    <text evidence="15">The sequence shown here is derived from an EMBL/GenBank/DDBJ whole genome shotgun (WGS) entry which is preliminary data.</text>
</comment>
<evidence type="ECO:0000313" key="15">
    <source>
        <dbReference type="EMBL" id="KYO66531.1"/>
    </source>
</evidence>
<dbReference type="PANTHER" id="PTHR43706:SF47">
    <property type="entry name" value="EXTERNAL NADH-UBIQUINONE OXIDOREDUCTASE 1, MITOCHONDRIAL-RELATED"/>
    <property type="match status" value="1"/>
</dbReference>
<dbReference type="PATRIC" id="fig|520767.4.peg.1262"/>
<keyword evidence="4" id="KW-0285">Flavoprotein</keyword>
<evidence type="ECO:0000256" key="2">
    <source>
        <dbReference type="ARBA" id="ARBA00005272"/>
    </source>
</evidence>
<keyword evidence="9" id="KW-0520">NAD</keyword>
<evidence type="ECO:0000256" key="5">
    <source>
        <dbReference type="ARBA" id="ARBA00022692"/>
    </source>
</evidence>
<evidence type="ECO:0000256" key="9">
    <source>
        <dbReference type="ARBA" id="ARBA00023027"/>
    </source>
</evidence>
<dbReference type="Proteomes" id="UP000075737">
    <property type="component" value="Unassembled WGS sequence"/>
</dbReference>
<dbReference type="GO" id="GO:0050136">
    <property type="term" value="F:NADH dehydrogenase (quinone) (non-electrogenic) activity"/>
    <property type="evidence" value="ECO:0007669"/>
    <property type="project" value="UniProtKB-EC"/>
</dbReference>
<name>A0A162ML17_9FIRM</name>
<evidence type="ECO:0000256" key="1">
    <source>
        <dbReference type="ARBA" id="ARBA00004141"/>
    </source>
</evidence>
<evidence type="ECO:0000256" key="12">
    <source>
        <dbReference type="SAM" id="MobiDB-lite"/>
    </source>
</evidence>
<comment type="similarity">
    <text evidence="2">Belongs to the NADH dehydrogenase family.</text>
</comment>
<proteinExistence type="inferred from homology"/>
<dbReference type="RefSeq" id="WP_068748286.1">
    <property type="nucleotide sequence ID" value="NZ_LOHZ01000027.1"/>
</dbReference>
<dbReference type="GO" id="GO:0016020">
    <property type="term" value="C:membrane"/>
    <property type="evidence" value="ECO:0007669"/>
    <property type="project" value="UniProtKB-SubCell"/>
</dbReference>
<keyword evidence="5 13" id="KW-0812">Transmembrane</keyword>
<dbReference type="PRINTS" id="PR00411">
    <property type="entry name" value="PNDRDTASEI"/>
</dbReference>
<reference evidence="15 16" key="1">
    <citation type="submission" date="2015-12" db="EMBL/GenBank/DDBJ databases">
        <title>Draft genome of Thermovenabulum gondwanense isolated from a red thermophilic microbial mat colonisisng an outflow channel of a bore well.</title>
        <authorList>
            <person name="Patel B.K."/>
        </authorList>
    </citation>
    <scope>NUCLEOTIDE SEQUENCE [LARGE SCALE GENOMIC DNA]</scope>
    <source>
        <strain evidence="15 16">R270</strain>
    </source>
</reference>
<keyword evidence="7 13" id="KW-1133">Transmembrane helix</keyword>
<dbReference type="InterPro" id="IPR023753">
    <property type="entry name" value="FAD/NAD-binding_dom"/>
</dbReference>
<keyword evidence="6" id="KW-0274">FAD</keyword>
<dbReference type="Gene3D" id="3.50.50.100">
    <property type="match status" value="1"/>
</dbReference>
<evidence type="ECO:0000256" key="13">
    <source>
        <dbReference type="SAM" id="Phobius"/>
    </source>
</evidence>
<evidence type="ECO:0000256" key="11">
    <source>
        <dbReference type="ARBA" id="ARBA00047599"/>
    </source>
</evidence>
<dbReference type="AlphaFoldDB" id="A0A162ML17"/>
<keyword evidence="16" id="KW-1185">Reference proteome</keyword>
<dbReference type="STRING" id="520767.ATZ99_11590"/>
<feature type="transmembrane region" description="Helical" evidence="13">
    <location>
        <begin position="410"/>
        <end position="431"/>
    </location>
</feature>
<dbReference type="Pfam" id="PF07992">
    <property type="entry name" value="Pyr_redox_2"/>
    <property type="match status" value="1"/>
</dbReference>
<dbReference type="EC" id="1.6.5.9" evidence="3"/>
<dbReference type="InterPro" id="IPR032808">
    <property type="entry name" value="DoxX"/>
</dbReference>
<dbReference type="SUPFAM" id="SSF51905">
    <property type="entry name" value="FAD/NAD(P)-binding domain"/>
    <property type="match status" value="1"/>
</dbReference>
<evidence type="ECO:0000259" key="14">
    <source>
        <dbReference type="Pfam" id="PF07992"/>
    </source>
</evidence>
<keyword evidence="8 15" id="KW-0560">Oxidoreductase</keyword>
<evidence type="ECO:0000256" key="3">
    <source>
        <dbReference type="ARBA" id="ARBA00012637"/>
    </source>
</evidence>
<gene>
    <name evidence="15" type="primary">yjlD</name>
    <name evidence="15" type="ORF">ATZ99_11590</name>
</gene>
<feature type="domain" description="FAD/NAD(P)-binding" evidence="14">
    <location>
        <begin position="5"/>
        <end position="323"/>
    </location>
</feature>
<feature type="region of interest" description="Disordered" evidence="12">
    <location>
        <begin position="571"/>
        <end position="590"/>
    </location>
</feature>
<evidence type="ECO:0000256" key="6">
    <source>
        <dbReference type="ARBA" id="ARBA00022827"/>
    </source>
</evidence>
<feature type="transmembrane region" description="Helical" evidence="13">
    <location>
        <begin position="529"/>
        <end position="554"/>
    </location>
</feature>
<comment type="catalytic activity">
    <reaction evidence="11">
        <text>a quinone + NADH + H(+) = a quinol + NAD(+)</text>
        <dbReference type="Rhea" id="RHEA:46160"/>
        <dbReference type="ChEBI" id="CHEBI:15378"/>
        <dbReference type="ChEBI" id="CHEBI:24646"/>
        <dbReference type="ChEBI" id="CHEBI:57540"/>
        <dbReference type="ChEBI" id="CHEBI:57945"/>
        <dbReference type="ChEBI" id="CHEBI:132124"/>
        <dbReference type="EC" id="1.6.5.9"/>
    </reaction>
</comment>
<protein>
    <recommendedName>
        <fullName evidence="3">NADH:ubiquinone reductase (non-electrogenic)</fullName>
        <ecNumber evidence="3">1.6.5.9</ecNumber>
    </recommendedName>
</protein>
<keyword evidence="10 13" id="KW-0472">Membrane</keyword>
<evidence type="ECO:0000256" key="7">
    <source>
        <dbReference type="ARBA" id="ARBA00022989"/>
    </source>
</evidence>
<sequence length="590" mass="65697">MHTKKIVVLGGGFGGLTAALTLNKLFKKHKEVELYLINRSKDQVYLTQLHEVAGKRIKPEGVCYPLDIALEETKVELIVDEIKDFDLQNKKLIGKKGEYGFDYLLLACGSEPEFFNIPGMQENSFTLWSYEDAVKIRQHIEEMFEKAKREKDIEKRKELLTFVVGGGGFTGIEMIGELVEWVDELAKKGEVNKEEVSLVVVEALPKILPNLDDSLINVSKNYLEKHKVRILTNSPIVKVEEDKVILKSGEEIRTRTLIWTGGVRGSSIASKLGLATGGRGRIVVNEYMETSEKGIYAIGDVAFYTDEKKSVMPALVESAMQSGECAAYNIYADITGKSKKPLKLNLHGNMVSLGDRYCVAQVMGRKLTGFPAKFIKHAADMHYLYLVGGLGFVKEYFKKQFVEKLRDRSFIIDNVSVTTSVFWVAILRIYLGYRWLLSGLEKVHSGWLAEGTKLVAGASTSPIGPNTPEWYVHFMEKFVFPHALFFQTLITLSELAIGICLILGLFTTLASLGSLFMLINFMISGSGDMWFFMVTIAVLFSGAGHSFGIDRYLIPALIKFGKRILRGGRPVSKGTLNGGQGKGFQSTLNG</sequence>
<dbReference type="InterPro" id="IPR036188">
    <property type="entry name" value="FAD/NAD-bd_sf"/>
</dbReference>
<dbReference type="Pfam" id="PF07681">
    <property type="entry name" value="DoxX"/>
    <property type="match status" value="1"/>
</dbReference>
<dbReference type="EMBL" id="LOHZ01000027">
    <property type="protein sequence ID" value="KYO66531.1"/>
    <property type="molecule type" value="Genomic_DNA"/>
</dbReference>
<evidence type="ECO:0000256" key="4">
    <source>
        <dbReference type="ARBA" id="ARBA00022630"/>
    </source>
</evidence>
<accession>A0A162ML17</accession>